<evidence type="ECO:0000256" key="9">
    <source>
        <dbReference type="PROSITE-ProRule" id="PRU00277"/>
    </source>
</evidence>
<evidence type="ECO:0000256" key="2">
    <source>
        <dbReference type="ARBA" id="ARBA00004496"/>
    </source>
</evidence>
<keyword evidence="7 9" id="KW-0413">Isomerase</keyword>
<keyword evidence="5 9" id="KW-0697">Rotamase</keyword>
<comment type="caution">
    <text evidence="12">The sequence shown here is derived from an EMBL/GenBank/DDBJ whole genome shotgun (WGS) entry which is preliminary data.</text>
</comment>
<dbReference type="SUPFAM" id="SSF54534">
    <property type="entry name" value="FKBP-like"/>
    <property type="match status" value="1"/>
</dbReference>
<evidence type="ECO:0000256" key="1">
    <source>
        <dbReference type="ARBA" id="ARBA00000971"/>
    </source>
</evidence>
<dbReference type="Proteomes" id="UP000233256">
    <property type="component" value="Unassembled WGS sequence"/>
</dbReference>
<comment type="function">
    <text evidence="8">Also involved in hydrogenase metallocenter assembly, probably by participating in the nickel insertion step. This function in hydrogenase biosynthesis requires chaperone activity and the presence of the metal-binding domain, but not PPIase activity.</text>
</comment>
<dbReference type="InterPro" id="IPR046357">
    <property type="entry name" value="PPIase_dom_sf"/>
</dbReference>
<evidence type="ECO:0000256" key="6">
    <source>
        <dbReference type="ARBA" id="ARBA00023186"/>
    </source>
</evidence>
<evidence type="ECO:0000313" key="12">
    <source>
        <dbReference type="EMBL" id="PKK90253.1"/>
    </source>
</evidence>
<organism evidence="12 13">
    <name type="scientific">Candidatus Wallbacteria bacterium HGW-Wallbacteria-1</name>
    <dbReference type="NCBI Taxonomy" id="2013854"/>
    <lineage>
        <taxon>Bacteria</taxon>
        <taxon>Candidatus Walliibacteriota</taxon>
    </lineage>
</organism>
<protein>
    <recommendedName>
        <fullName evidence="10">Peptidyl-prolyl cis-trans isomerase</fullName>
        <ecNumber evidence="10">5.2.1.8</ecNumber>
    </recommendedName>
</protein>
<dbReference type="AlphaFoldDB" id="A0A2N1PPI3"/>
<proteinExistence type="inferred from homology"/>
<dbReference type="GO" id="GO:0005737">
    <property type="term" value="C:cytoplasm"/>
    <property type="evidence" value="ECO:0007669"/>
    <property type="project" value="UniProtKB-SubCell"/>
</dbReference>
<evidence type="ECO:0000256" key="7">
    <source>
        <dbReference type="ARBA" id="ARBA00023235"/>
    </source>
</evidence>
<dbReference type="PANTHER" id="PTHR47861">
    <property type="entry name" value="FKBP-TYPE PEPTIDYL-PROLYL CIS-TRANS ISOMERASE SLYD"/>
    <property type="match status" value="1"/>
</dbReference>
<dbReference type="GO" id="GO:0003755">
    <property type="term" value="F:peptidyl-prolyl cis-trans isomerase activity"/>
    <property type="evidence" value="ECO:0007669"/>
    <property type="project" value="UniProtKB-UniRule"/>
</dbReference>
<keyword evidence="4" id="KW-0963">Cytoplasm</keyword>
<evidence type="ECO:0000256" key="4">
    <source>
        <dbReference type="ARBA" id="ARBA00022490"/>
    </source>
</evidence>
<sequence>MKIEKDVFATIHYTLTDSDGETLDSSRDGEPLGYIHGQDMIIPGLEKALEGHVKGDTLKTSIAPEDAYGVYDEEMVMIIPKDNFEGFDGEIESGMQFEGDTPAGPQLITVLEVDGNDVTIDCNHPLAGETLNFDVEILDVRKATEEEIKALSACDPEGCGHGCSCC</sequence>
<comment type="catalytic activity">
    <reaction evidence="1 9 10">
        <text>[protein]-peptidylproline (omega=180) = [protein]-peptidylproline (omega=0)</text>
        <dbReference type="Rhea" id="RHEA:16237"/>
        <dbReference type="Rhea" id="RHEA-COMP:10747"/>
        <dbReference type="Rhea" id="RHEA-COMP:10748"/>
        <dbReference type="ChEBI" id="CHEBI:83833"/>
        <dbReference type="ChEBI" id="CHEBI:83834"/>
        <dbReference type="EC" id="5.2.1.8"/>
    </reaction>
</comment>
<dbReference type="PANTHER" id="PTHR47861:SF3">
    <property type="entry name" value="FKBP-TYPE PEPTIDYL-PROLYL CIS-TRANS ISOMERASE SLYD"/>
    <property type="match status" value="1"/>
</dbReference>
<reference evidence="12 13" key="1">
    <citation type="journal article" date="2017" name="ISME J.">
        <title>Potential for microbial H2 and metal transformations associated with novel bacteria and archaea in deep terrestrial subsurface sediments.</title>
        <authorList>
            <person name="Hernsdorf A.W."/>
            <person name="Amano Y."/>
            <person name="Miyakawa K."/>
            <person name="Ise K."/>
            <person name="Suzuki Y."/>
            <person name="Anantharaman K."/>
            <person name="Probst A."/>
            <person name="Burstein D."/>
            <person name="Thomas B.C."/>
            <person name="Banfield J.F."/>
        </authorList>
    </citation>
    <scope>NUCLEOTIDE SEQUENCE [LARGE SCALE GENOMIC DNA]</scope>
    <source>
        <strain evidence="12">HGW-Wallbacteria-1</strain>
    </source>
</reference>
<dbReference type="PROSITE" id="PS50059">
    <property type="entry name" value="FKBP_PPIASE"/>
    <property type="match status" value="1"/>
</dbReference>
<dbReference type="InterPro" id="IPR001179">
    <property type="entry name" value="PPIase_FKBP_dom"/>
</dbReference>
<keyword evidence="6" id="KW-0143">Chaperone</keyword>
<dbReference type="EC" id="5.2.1.8" evidence="10"/>
<dbReference type="GO" id="GO:0042026">
    <property type="term" value="P:protein refolding"/>
    <property type="evidence" value="ECO:0007669"/>
    <property type="project" value="UniProtKB-ARBA"/>
</dbReference>
<evidence type="ECO:0000256" key="8">
    <source>
        <dbReference type="ARBA" id="ARBA00037071"/>
    </source>
</evidence>
<accession>A0A2N1PPI3</accession>
<dbReference type="Gene3D" id="3.10.50.40">
    <property type="match status" value="1"/>
</dbReference>
<evidence type="ECO:0000256" key="3">
    <source>
        <dbReference type="ARBA" id="ARBA00006577"/>
    </source>
</evidence>
<evidence type="ECO:0000313" key="13">
    <source>
        <dbReference type="Proteomes" id="UP000233256"/>
    </source>
</evidence>
<feature type="domain" description="PPIase FKBP-type" evidence="11">
    <location>
        <begin position="6"/>
        <end position="95"/>
    </location>
</feature>
<dbReference type="Pfam" id="PF00254">
    <property type="entry name" value="FKBP_C"/>
    <property type="match status" value="1"/>
</dbReference>
<gene>
    <name evidence="12" type="ORF">CVV64_09815</name>
</gene>
<dbReference type="EMBL" id="PGXC01000006">
    <property type="protein sequence ID" value="PKK90253.1"/>
    <property type="molecule type" value="Genomic_DNA"/>
</dbReference>
<evidence type="ECO:0000256" key="10">
    <source>
        <dbReference type="RuleBase" id="RU003915"/>
    </source>
</evidence>
<evidence type="ECO:0000259" key="11">
    <source>
        <dbReference type="PROSITE" id="PS50059"/>
    </source>
</evidence>
<evidence type="ECO:0000256" key="5">
    <source>
        <dbReference type="ARBA" id="ARBA00023110"/>
    </source>
</evidence>
<comment type="subcellular location">
    <subcellularLocation>
        <location evidence="2">Cytoplasm</location>
    </subcellularLocation>
</comment>
<name>A0A2N1PPI3_9BACT</name>
<comment type="similarity">
    <text evidence="3 10">Belongs to the FKBP-type PPIase family.</text>
</comment>